<dbReference type="InterPro" id="IPR011022">
    <property type="entry name" value="Arrestin_C-like"/>
</dbReference>
<dbReference type="InterPro" id="IPR014752">
    <property type="entry name" value="Arrestin-like_C"/>
</dbReference>
<comment type="similarity">
    <text evidence="1">Belongs to the arrestin family.</text>
</comment>
<evidence type="ECO:0000256" key="1">
    <source>
        <dbReference type="ARBA" id="ARBA00005298"/>
    </source>
</evidence>
<dbReference type="InterPro" id="IPR050357">
    <property type="entry name" value="Arrestin_domain-protein"/>
</dbReference>
<gene>
    <name evidence="3" type="ORF">ODALV1_LOCUS15937</name>
</gene>
<name>A0ABP1QWG2_9HEXA</name>
<dbReference type="EMBL" id="CAXLJM020000049">
    <property type="protein sequence ID" value="CAL8113181.1"/>
    <property type="molecule type" value="Genomic_DNA"/>
</dbReference>
<protein>
    <recommendedName>
        <fullName evidence="2">Arrestin C-terminal-like domain-containing protein</fullName>
    </recommendedName>
</protein>
<dbReference type="SMART" id="SM01017">
    <property type="entry name" value="Arrestin_C"/>
    <property type="match status" value="1"/>
</dbReference>
<dbReference type="Pfam" id="PF00339">
    <property type="entry name" value="Arrestin_N"/>
    <property type="match status" value="1"/>
</dbReference>
<proteinExistence type="inferred from homology"/>
<dbReference type="Gene3D" id="2.60.40.640">
    <property type="match status" value="2"/>
</dbReference>
<dbReference type="Pfam" id="PF02752">
    <property type="entry name" value="Arrestin_C"/>
    <property type="match status" value="1"/>
</dbReference>
<dbReference type="PANTHER" id="PTHR11188">
    <property type="entry name" value="ARRESTIN DOMAIN CONTAINING PROTEIN"/>
    <property type="match status" value="1"/>
</dbReference>
<accession>A0ABP1QWG2</accession>
<dbReference type="SUPFAM" id="SSF81296">
    <property type="entry name" value="E set domains"/>
    <property type="match status" value="2"/>
</dbReference>
<dbReference type="PANTHER" id="PTHR11188:SF17">
    <property type="entry name" value="FI21816P1"/>
    <property type="match status" value="1"/>
</dbReference>
<evidence type="ECO:0000313" key="4">
    <source>
        <dbReference type="Proteomes" id="UP001642540"/>
    </source>
</evidence>
<dbReference type="Proteomes" id="UP001642540">
    <property type="component" value="Unassembled WGS sequence"/>
</dbReference>
<evidence type="ECO:0000259" key="2">
    <source>
        <dbReference type="SMART" id="SM01017"/>
    </source>
</evidence>
<reference evidence="3 4" key="1">
    <citation type="submission" date="2024-08" db="EMBL/GenBank/DDBJ databases">
        <authorList>
            <person name="Cucini C."/>
            <person name="Frati F."/>
        </authorList>
    </citation>
    <scope>NUCLEOTIDE SEQUENCE [LARGE SCALE GENOMIC DNA]</scope>
</reference>
<dbReference type="InterPro" id="IPR014756">
    <property type="entry name" value="Ig_E-set"/>
</dbReference>
<comment type="caution">
    <text evidence="3">The sequence shown here is derived from an EMBL/GenBank/DDBJ whole genome shotgun (WGS) entry which is preliminary data.</text>
</comment>
<organism evidence="3 4">
    <name type="scientific">Orchesella dallaii</name>
    <dbReference type="NCBI Taxonomy" id="48710"/>
    <lineage>
        <taxon>Eukaryota</taxon>
        <taxon>Metazoa</taxon>
        <taxon>Ecdysozoa</taxon>
        <taxon>Arthropoda</taxon>
        <taxon>Hexapoda</taxon>
        <taxon>Collembola</taxon>
        <taxon>Entomobryomorpha</taxon>
        <taxon>Entomobryoidea</taxon>
        <taxon>Orchesellidae</taxon>
        <taxon>Orchesellinae</taxon>
        <taxon>Orchesella</taxon>
    </lineage>
</organism>
<keyword evidence="4" id="KW-1185">Reference proteome</keyword>
<dbReference type="InterPro" id="IPR011021">
    <property type="entry name" value="Arrestin-like_N"/>
</dbReference>
<feature type="domain" description="Arrestin C-terminal-like" evidence="2">
    <location>
        <begin position="186"/>
        <end position="318"/>
    </location>
</feature>
<evidence type="ECO:0000313" key="3">
    <source>
        <dbReference type="EMBL" id="CAL8113181.1"/>
    </source>
</evidence>
<sequence>MGIESFEIVFERKSKIYFSGEKILGHAVVVADQQENIEELGLRLWGKANVSWIEGNGKSEKNPSVNDESNPVKATANIISEEESYFDRRLTVLEKTGPEDIVIPSGRNTYQFELSLPSGIPSTFEGEYGHVAYNIEGFIKRSGNPDVETTCPLIVSGILDLNNSHEAQVDRPEVASEKHLCCLCCKSGPIGFHFRILGKSGWIAGDKIPFSAETYNMSSAGAVCLTLRLMQITTYSTKEKSKDVTQELLKMKGPSISRGGTGLWNNENIELPHDLPPTKLAGRGQIINVGYHLDVVLEIPRGSNLSAQIPLIIGTVPLGLTVDEVVKEELN</sequence>